<dbReference type="Pfam" id="PF12802">
    <property type="entry name" value="MarR_2"/>
    <property type="match status" value="1"/>
</dbReference>
<sequence length="390" mass="41644">MSSINPTPRDYNTARVLDVVLARAPLTRNKLIEVTGLSKATVSRAVEDLRSHGFVVDGGVDDVVGRGRPSTYLDVPETAGHVVGVGFGAVTTGVLVTDLRGREIGHVVVPTAEHRDVPAGGRWLADLIARTSASARGPRRQIVVALPAHVRDGAEVFRPAEPMKVFSGGDLHRILEELLDAPVTFDSDANASLLQVLTDDVNIHNAALFSLSTTVNFATCRDRELARGRTLAFGDIGSLSSGIDDRTLNGMLSTAGLARLARDHGLDTERVEDLWLTSQDHRGRAETLKAFTTAVTTAVSVVAVTLDPESVYFVGRLSPLVEEVLPEVRKRLEHSLPAVPRITTVSQVLGLSVACGAVHAGLAMTHNRLRDALLKARAQGPNQDQAAPAF</sequence>
<dbReference type="InterPro" id="IPR000835">
    <property type="entry name" value="HTH_MarR-typ"/>
</dbReference>
<evidence type="ECO:0000313" key="3">
    <source>
        <dbReference type="EMBL" id="GAQ68061.1"/>
    </source>
</evidence>
<dbReference type="InterPro" id="IPR036390">
    <property type="entry name" value="WH_DNA-bd_sf"/>
</dbReference>
<dbReference type="InterPro" id="IPR043129">
    <property type="entry name" value="ATPase_NBD"/>
</dbReference>
<gene>
    <name evidence="3" type="ORF">SsS58_08520</name>
</gene>
<accession>A0A124C5M1</accession>
<dbReference type="Proteomes" id="UP000067448">
    <property type="component" value="Unassembled WGS sequence"/>
</dbReference>
<dbReference type="EMBL" id="BCMM01000077">
    <property type="protein sequence ID" value="GAQ68061.1"/>
    <property type="molecule type" value="Genomic_DNA"/>
</dbReference>
<dbReference type="Gene3D" id="1.10.10.10">
    <property type="entry name" value="Winged helix-like DNA-binding domain superfamily/Winged helix DNA-binding domain"/>
    <property type="match status" value="1"/>
</dbReference>
<comment type="caution">
    <text evidence="3">The sequence shown here is derived from an EMBL/GenBank/DDBJ whole genome shotgun (WGS) entry which is preliminary data.</text>
</comment>
<dbReference type="SUPFAM" id="SSF46785">
    <property type="entry name" value="Winged helix' DNA-binding domain"/>
    <property type="match status" value="1"/>
</dbReference>
<organism evidence="3 4">
    <name type="scientific">Streptomyces scabiei</name>
    <dbReference type="NCBI Taxonomy" id="1930"/>
    <lineage>
        <taxon>Bacteria</taxon>
        <taxon>Bacillati</taxon>
        <taxon>Actinomycetota</taxon>
        <taxon>Actinomycetes</taxon>
        <taxon>Kitasatosporales</taxon>
        <taxon>Streptomycetaceae</taxon>
        <taxon>Streptomyces</taxon>
    </lineage>
</organism>
<protein>
    <submittedName>
        <fullName evidence="3">MarR family protein</fullName>
    </submittedName>
</protein>
<dbReference type="GO" id="GO:0003700">
    <property type="term" value="F:DNA-binding transcription factor activity"/>
    <property type="evidence" value="ECO:0007669"/>
    <property type="project" value="InterPro"/>
</dbReference>
<evidence type="ECO:0000259" key="2">
    <source>
        <dbReference type="Pfam" id="PF12802"/>
    </source>
</evidence>
<dbReference type="SUPFAM" id="SSF53067">
    <property type="entry name" value="Actin-like ATPase domain"/>
    <property type="match status" value="1"/>
</dbReference>
<reference evidence="3 4" key="2">
    <citation type="journal article" date="2016" name="Genome Announc.">
        <title>Draft Genome Sequences of Streptomyces scabiei S58, Streptomyces turgidiscabies T45, and Streptomyces acidiscabies a10, the Pathogens of Potato Common Scab, Isolated in Japan.</title>
        <authorList>
            <person name="Tomihama T."/>
            <person name="Nishi Y."/>
            <person name="Sakai M."/>
            <person name="Ikenaga M."/>
            <person name="Okubo T."/>
            <person name="Ikeda S."/>
        </authorList>
    </citation>
    <scope>NUCLEOTIDE SEQUENCE [LARGE SCALE GENOMIC DNA]</scope>
    <source>
        <strain evidence="3 4">S58</strain>
    </source>
</reference>
<dbReference type="InterPro" id="IPR036388">
    <property type="entry name" value="WH-like_DNA-bd_sf"/>
</dbReference>
<feature type="domain" description="HTH marR-type" evidence="2">
    <location>
        <begin position="13"/>
        <end position="56"/>
    </location>
</feature>
<reference evidence="4" key="3">
    <citation type="submission" date="2016-02" db="EMBL/GenBank/DDBJ databases">
        <title>Draft genome of pathogenic Streptomyces sp. in Japan.</title>
        <authorList>
            <person name="Tomihama T."/>
            <person name="Ikenaga M."/>
            <person name="Sakai M."/>
            <person name="Okubo T."/>
            <person name="Ikeda S."/>
        </authorList>
    </citation>
    <scope>NUCLEOTIDE SEQUENCE [LARGE SCALE GENOMIC DNA]</scope>
    <source>
        <strain evidence="4">S58</strain>
    </source>
</reference>
<dbReference type="AlphaFoldDB" id="A0A124C5M1"/>
<dbReference type="PANTHER" id="PTHR18964:SF149">
    <property type="entry name" value="BIFUNCTIONAL UDP-N-ACETYLGLUCOSAMINE 2-EPIMERASE_N-ACETYLMANNOSAMINE KINASE"/>
    <property type="match status" value="1"/>
</dbReference>
<name>A0A124C5M1_STRSC</name>
<comment type="similarity">
    <text evidence="1">Belongs to the ROK (NagC/XylR) family.</text>
</comment>
<evidence type="ECO:0000256" key="1">
    <source>
        <dbReference type="ARBA" id="ARBA00006479"/>
    </source>
</evidence>
<evidence type="ECO:0000313" key="4">
    <source>
        <dbReference type="Proteomes" id="UP000067448"/>
    </source>
</evidence>
<dbReference type="Pfam" id="PF00480">
    <property type="entry name" value="ROK"/>
    <property type="match status" value="1"/>
</dbReference>
<dbReference type="InterPro" id="IPR000600">
    <property type="entry name" value="ROK"/>
</dbReference>
<dbReference type="PANTHER" id="PTHR18964">
    <property type="entry name" value="ROK (REPRESSOR, ORF, KINASE) FAMILY"/>
    <property type="match status" value="1"/>
</dbReference>
<reference evidence="4" key="1">
    <citation type="submission" date="2015-11" db="EMBL/GenBank/DDBJ databases">
        <authorList>
            <consortium name="Cross-ministerial Strategic Innovation Promotion Program (SIP) consortium"/>
            <person name="Tomihama T."/>
            <person name="Ikenaga M."/>
            <person name="Sakai M."/>
            <person name="Okubo T."/>
            <person name="Ikeda S."/>
        </authorList>
    </citation>
    <scope>NUCLEOTIDE SEQUENCE [LARGE SCALE GENOMIC DNA]</scope>
    <source>
        <strain evidence="4">S58</strain>
    </source>
</reference>
<dbReference type="Gene3D" id="3.30.420.40">
    <property type="match status" value="2"/>
</dbReference>
<proteinExistence type="inferred from homology"/>
<dbReference type="RefSeq" id="WP_059084971.1">
    <property type="nucleotide sequence ID" value="NZ_BCMM01000077.1"/>
</dbReference>